<dbReference type="Gene3D" id="3.40.800.20">
    <property type="entry name" value="Histone deacetylase domain"/>
    <property type="match status" value="1"/>
</dbReference>
<evidence type="ECO:0000259" key="6">
    <source>
        <dbReference type="Pfam" id="PF00850"/>
    </source>
</evidence>
<dbReference type="InterPro" id="IPR023696">
    <property type="entry name" value="Ureohydrolase_dom_sf"/>
</dbReference>
<accession>H5SIW1</accession>
<dbReference type="GO" id="GO:0040029">
    <property type="term" value="P:epigenetic regulation of gene expression"/>
    <property type="evidence" value="ECO:0007669"/>
    <property type="project" value="TreeGrafter"/>
</dbReference>
<protein>
    <recommendedName>
        <fullName evidence="3">Acetoin utilization protein AcuC</fullName>
    </recommendedName>
</protein>
<evidence type="ECO:0000256" key="1">
    <source>
        <dbReference type="ARBA" id="ARBA00005101"/>
    </source>
</evidence>
<evidence type="ECO:0000256" key="3">
    <source>
        <dbReference type="ARBA" id="ARBA00020218"/>
    </source>
</evidence>
<dbReference type="PRINTS" id="PR01271">
    <property type="entry name" value="HISDACETLASE"/>
</dbReference>
<dbReference type="Pfam" id="PF00850">
    <property type="entry name" value="Hist_deacetyl"/>
    <property type="match status" value="1"/>
</dbReference>
<dbReference type="UniPathway" id="UPA00040"/>
<dbReference type="GO" id="GO:0045150">
    <property type="term" value="P:acetoin catabolic process"/>
    <property type="evidence" value="ECO:0007669"/>
    <property type="project" value="UniProtKB-UniPathway"/>
</dbReference>
<evidence type="ECO:0000256" key="5">
    <source>
        <dbReference type="ARBA" id="ARBA00022801"/>
    </source>
</evidence>
<dbReference type="InterPro" id="IPR023801">
    <property type="entry name" value="His_deacetylse_dom"/>
</dbReference>
<dbReference type="InterPro" id="IPR003084">
    <property type="entry name" value="HDAC_I/II"/>
</dbReference>
<dbReference type="PANTHER" id="PTHR10625:SF10">
    <property type="entry name" value="HISTONE DEACETYLASE HDAC1"/>
    <property type="match status" value="1"/>
</dbReference>
<dbReference type="CDD" id="cd09994">
    <property type="entry name" value="HDAC_AcuC_like"/>
    <property type="match status" value="1"/>
</dbReference>
<organism evidence="7">
    <name type="scientific">uncultured Acidobacteriota bacterium</name>
    <dbReference type="NCBI Taxonomy" id="171953"/>
    <lineage>
        <taxon>Bacteria</taxon>
        <taxon>Pseudomonadati</taxon>
        <taxon>Acidobacteriota</taxon>
        <taxon>environmental samples</taxon>
    </lineage>
</organism>
<reference evidence="7" key="2">
    <citation type="journal article" date="2012" name="PLoS ONE">
        <title>A Deeply Branching Thermophilic Bacterium with an Ancient Acetyl-CoA Pathway Dominates a Subsurface Ecosystem.</title>
        <authorList>
            <person name="Takami H."/>
            <person name="Noguchi H."/>
            <person name="Takaki Y."/>
            <person name="Uchiyama I."/>
            <person name="Toyoda A."/>
            <person name="Nishi S."/>
            <person name="Chee G.-J."/>
            <person name="Arai W."/>
            <person name="Nunoura T."/>
            <person name="Itoh T."/>
            <person name="Hattori M."/>
            <person name="Takai K."/>
        </authorList>
    </citation>
    <scope>NUCLEOTIDE SEQUENCE</scope>
</reference>
<keyword evidence="4" id="KW-0006">Acetoin catabolism</keyword>
<dbReference type="InterPro" id="IPR003085">
    <property type="entry name" value="AcuC"/>
</dbReference>
<dbReference type="GO" id="GO:0004407">
    <property type="term" value="F:histone deacetylase activity"/>
    <property type="evidence" value="ECO:0007669"/>
    <property type="project" value="InterPro"/>
</dbReference>
<evidence type="ECO:0000256" key="2">
    <source>
        <dbReference type="ARBA" id="ARBA00005947"/>
    </source>
</evidence>
<dbReference type="PRINTS" id="PR01270">
    <property type="entry name" value="HDASUPER"/>
</dbReference>
<dbReference type="EMBL" id="AP011737">
    <property type="protein sequence ID" value="BAL56097.1"/>
    <property type="molecule type" value="Genomic_DNA"/>
</dbReference>
<feature type="domain" description="Histone deacetylase" evidence="6">
    <location>
        <begin position="22"/>
        <end position="313"/>
    </location>
</feature>
<evidence type="ECO:0000313" key="7">
    <source>
        <dbReference type="EMBL" id="BAL56097.1"/>
    </source>
</evidence>
<dbReference type="PANTHER" id="PTHR10625">
    <property type="entry name" value="HISTONE DEACETYLASE HDAC1-RELATED"/>
    <property type="match status" value="1"/>
</dbReference>
<gene>
    <name evidence="7" type="ORF">HGMM_F34F02C34</name>
</gene>
<proteinExistence type="inferred from homology"/>
<comment type="pathway">
    <text evidence="1">Ketone degradation; acetoin degradation.</text>
</comment>
<comment type="similarity">
    <text evidence="2">Belongs to the histone deacetylase family.</text>
</comment>
<dbReference type="PIRSF" id="PIRSF037913">
    <property type="entry name" value="His_deacetylse_1"/>
    <property type="match status" value="1"/>
</dbReference>
<evidence type="ECO:0000256" key="4">
    <source>
        <dbReference type="ARBA" id="ARBA00022627"/>
    </source>
</evidence>
<dbReference type="InterPro" id="IPR037138">
    <property type="entry name" value="His_deacetylse_dom_sf"/>
</dbReference>
<reference evidence="7" key="1">
    <citation type="journal article" date="2005" name="Environ. Microbiol.">
        <title>Genetic and functional properties of uncultivated thermophilic crenarchaeotes from a subsurface gold mine as revealed by analysis of genome fragments.</title>
        <authorList>
            <person name="Nunoura T."/>
            <person name="Hirayama H."/>
            <person name="Takami H."/>
            <person name="Oida H."/>
            <person name="Nishi S."/>
            <person name="Shimamura S."/>
            <person name="Suzuki Y."/>
            <person name="Inagaki F."/>
            <person name="Takai K."/>
            <person name="Nealson K.H."/>
            <person name="Horikoshi K."/>
        </authorList>
    </citation>
    <scope>NUCLEOTIDE SEQUENCE</scope>
</reference>
<dbReference type="SUPFAM" id="SSF52768">
    <property type="entry name" value="Arginase/deacetylase"/>
    <property type="match status" value="1"/>
</dbReference>
<dbReference type="GO" id="GO:0016787">
    <property type="term" value="F:hydrolase activity"/>
    <property type="evidence" value="ECO:0007669"/>
    <property type="project" value="UniProtKB-KW"/>
</dbReference>
<dbReference type="AlphaFoldDB" id="H5SIW1"/>
<sequence>MMPKAVFLYSDEFARYDYGLTHPLKMRRLRLVYELLHAYGVFADPDVALIEPKPAREEDARSFHTEDYLAVLRALDEGIYPSNPYAYGLGPGDNPIFPGLYRLALLITGSSLEAARLVDARETPVAFSVAGGLHHALPHRASGFCYLDDPVIAIKWLLKRGHRVVYVDIDAHHGDGVQLAFYDTDRVLTISFHEDGRFLFPGTGFVDELGEGAGYGYSVNVPLYPGTDDETYVWAFEEVVPPLIELYRPDVLVTQLGVDSFATDPLTDLRLTTHGYTRVLTRLKSFGLPWVALGGGGYNLSNVARAWTLAFAIMCGIELPDELPPAAREALRREGFDVRYLRDPEPTTSSDPRVREQAEKSVRYIQEHVLRRLAARS</sequence>
<dbReference type="InterPro" id="IPR000286">
    <property type="entry name" value="HDACs"/>
</dbReference>
<keyword evidence="5" id="KW-0378">Hydrolase</keyword>
<name>H5SIW1_9BACT</name>